<proteinExistence type="predicted"/>
<reference evidence="10" key="2">
    <citation type="submission" date="2020-09" db="EMBL/GenBank/DDBJ databases">
        <authorList>
            <person name="Sun Q."/>
            <person name="Zhou Y."/>
        </authorList>
    </citation>
    <scope>NUCLEOTIDE SEQUENCE</scope>
    <source>
        <strain evidence="10">CGMCC 1.15290</strain>
    </source>
</reference>
<evidence type="ECO:0000256" key="3">
    <source>
        <dbReference type="ARBA" id="ARBA00022676"/>
    </source>
</evidence>
<dbReference type="GO" id="GO:0009103">
    <property type="term" value="P:lipopolysaccharide biosynthetic process"/>
    <property type="evidence" value="ECO:0007669"/>
    <property type="project" value="UniProtKB-ARBA"/>
</dbReference>
<dbReference type="GO" id="GO:0016787">
    <property type="term" value="F:hydrolase activity"/>
    <property type="evidence" value="ECO:0007669"/>
    <property type="project" value="UniProtKB-KW"/>
</dbReference>
<accession>A0A917J179</accession>
<comment type="caution">
    <text evidence="10">The sequence shown here is derived from an EMBL/GenBank/DDBJ whole genome shotgun (WGS) entry which is preliminary data.</text>
</comment>
<evidence type="ECO:0000256" key="7">
    <source>
        <dbReference type="ARBA" id="ARBA00023136"/>
    </source>
</evidence>
<dbReference type="InterPro" id="IPR050297">
    <property type="entry name" value="LipidA_mod_glycosyltrf_83"/>
</dbReference>
<keyword evidence="11" id="KW-1185">Reference proteome</keyword>
<feature type="transmembrane region" description="Helical" evidence="8">
    <location>
        <begin position="46"/>
        <end position="64"/>
    </location>
</feature>
<reference evidence="10" key="1">
    <citation type="journal article" date="2014" name="Int. J. Syst. Evol. Microbiol.">
        <title>Complete genome sequence of Corynebacterium casei LMG S-19264T (=DSM 44701T), isolated from a smear-ripened cheese.</title>
        <authorList>
            <consortium name="US DOE Joint Genome Institute (JGI-PGF)"/>
            <person name="Walter F."/>
            <person name="Albersmeier A."/>
            <person name="Kalinowski J."/>
            <person name="Ruckert C."/>
        </authorList>
    </citation>
    <scope>NUCLEOTIDE SEQUENCE</scope>
    <source>
        <strain evidence="10">CGMCC 1.15290</strain>
    </source>
</reference>
<dbReference type="AlphaFoldDB" id="A0A917J179"/>
<dbReference type="PANTHER" id="PTHR33908:SF11">
    <property type="entry name" value="MEMBRANE PROTEIN"/>
    <property type="match status" value="1"/>
</dbReference>
<evidence type="ECO:0000259" key="9">
    <source>
        <dbReference type="Pfam" id="PF13231"/>
    </source>
</evidence>
<dbReference type="InterPro" id="IPR038731">
    <property type="entry name" value="RgtA/B/C-like"/>
</dbReference>
<feature type="transmembrane region" description="Helical" evidence="8">
    <location>
        <begin position="130"/>
        <end position="160"/>
    </location>
</feature>
<evidence type="ECO:0000313" key="11">
    <source>
        <dbReference type="Proteomes" id="UP000627292"/>
    </source>
</evidence>
<feature type="transmembrane region" description="Helical" evidence="8">
    <location>
        <begin position="257"/>
        <end position="276"/>
    </location>
</feature>
<keyword evidence="10" id="KW-0378">Hydrolase</keyword>
<organism evidence="10 11">
    <name type="scientific">Filimonas zeae</name>
    <dbReference type="NCBI Taxonomy" id="1737353"/>
    <lineage>
        <taxon>Bacteria</taxon>
        <taxon>Pseudomonadati</taxon>
        <taxon>Bacteroidota</taxon>
        <taxon>Chitinophagia</taxon>
        <taxon>Chitinophagales</taxon>
        <taxon>Chitinophagaceae</taxon>
        <taxon>Filimonas</taxon>
    </lineage>
</organism>
<dbReference type="PANTHER" id="PTHR33908">
    <property type="entry name" value="MANNOSYLTRANSFERASE YKCB-RELATED"/>
    <property type="match status" value="1"/>
</dbReference>
<keyword evidence="6 8" id="KW-1133">Transmembrane helix</keyword>
<dbReference type="Pfam" id="PF13231">
    <property type="entry name" value="PMT_2"/>
    <property type="match status" value="1"/>
</dbReference>
<dbReference type="Proteomes" id="UP000627292">
    <property type="component" value="Unassembled WGS sequence"/>
</dbReference>
<evidence type="ECO:0000256" key="4">
    <source>
        <dbReference type="ARBA" id="ARBA00022679"/>
    </source>
</evidence>
<evidence type="ECO:0000256" key="5">
    <source>
        <dbReference type="ARBA" id="ARBA00022692"/>
    </source>
</evidence>
<sequence length="496" mass="55827">MLELGNDEVYYYTYALHLQSNYFDHPPGVAWLIRFFSLNLTFTHEAFIRLGSVVFAAIGTLLSFHIGSFVRNARTGWYAALLYNTSIYSCVIAGTFILPDSPQVVCWLAGLYYSVILVQRTAEGKSISPWTWVMIGVLNGLCIMCKVHGVFLWGGLGLYILLYQRKLLSSPWLYVSALITAAIISPILIWNIQNQFVTWNYHSNRVEVNTFSLDTDSFLQTIFGQLFYNNPLNVIAITIAVIYAGRRVLVQKATQRILLLCGLPIIIMTTGVSLFRSVLPHWSGPGFLSLHFLAAAYFDYTAAGSSKRAGKTHWLLKTATVLITVVMVGGIGLIRLYPGTIGSKDKESYGETDFTLDLYGWRQFGAVYANWYRQREQEGVLQAGTKIVCNKWFPAAHEEYYLARKTNSPVIGLGDINDLHHYAWLNRLRPSLQKGENALCIVPSNYPDNPATTYGKWFASAELLQTFAQTRGGKPCRYFKVYLLKGYKEAVASPVH</sequence>
<dbReference type="GO" id="GO:0005886">
    <property type="term" value="C:plasma membrane"/>
    <property type="evidence" value="ECO:0007669"/>
    <property type="project" value="UniProtKB-SubCell"/>
</dbReference>
<feature type="transmembrane region" description="Helical" evidence="8">
    <location>
        <begin position="76"/>
        <end position="98"/>
    </location>
</feature>
<keyword evidence="7 8" id="KW-0472">Membrane</keyword>
<feature type="domain" description="Glycosyltransferase RgtA/B/C/D-like" evidence="9">
    <location>
        <begin position="24"/>
        <end position="190"/>
    </location>
</feature>
<keyword evidence="4" id="KW-0808">Transferase</keyword>
<evidence type="ECO:0000256" key="8">
    <source>
        <dbReference type="SAM" id="Phobius"/>
    </source>
</evidence>
<feature type="transmembrane region" description="Helical" evidence="8">
    <location>
        <begin position="226"/>
        <end position="245"/>
    </location>
</feature>
<feature type="transmembrane region" description="Helical" evidence="8">
    <location>
        <begin position="314"/>
        <end position="337"/>
    </location>
</feature>
<evidence type="ECO:0000256" key="2">
    <source>
        <dbReference type="ARBA" id="ARBA00022475"/>
    </source>
</evidence>
<evidence type="ECO:0000313" key="10">
    <source>
        <dbReference type="EMBL" id="GGH75923.1"/>
    </source>
</evidence>
<evidence type="ECO:0000256" key="1">
    <source>
        <dbReference type="ARBA" id="ARBA00004651"/>
    </source>
</evidence>
<keyword evidence="3" id="KW-0328">Glycosyltransferase</keyword>
<name>A0A917J179_9BACT</name>
<keyword evidence="5 8" id="KW-0812">Transmembrane</keyword>
<dbReference type="RefSeq" id="WP_188955657.1">
    <property type="nucleotide sequence ID" value="NZ_BMIB01000004.1"/>
</dbReference>
<comment type="subcellular location">
    <subcellularLocation>
        <location evidence="1">Cell membrane</location>
        <topology evidence="1">Multi-pass membrane protein</topology>
    </subcellularLocation>
</comment>
<dbReference type="EMBL" id="BMIB01000004">
    <property type="protein sequence ID" value="GGH75923.1"/>
    <property type="molecule type" value="Genomic_DNA"/>
</dbReference>
<dbReference type="GO" id="GO:0016763">
    <property type="term" value="F:pentosyltransferase activity"/>
    <property type="evidence" value="ECO:0007669"/>
    <property type="project" value="TreeGrafter"/>
</dbReference>
<evidence type="ECO:0000256" key="6">
    <source>
        <dbReference type="ARBA" id="ARBA00022989"/>
    </source>
</evidence>
<keyword evidence="2" id="KW-1003">Cell membrane</keyword>
<gene>
    <name evidence="10" type="ORF">GCM10011379_40000</name>
</gene>
<protein>
    <submittedName>
        <fullName evidence="10">Glycoside hydrolase</fullName>
    </submittedName>
</protein>
<feature type="transmembrane region" description="Helical" evidence="8">
    <location>
        <begin position="172"/>
        <end position="192"/>
    </location>
</feature>